<evidence type="ECO:0000313" key="2">
    <source>
        <dbReference type="Proteomes" id="UP001519460"/>
    </source>
</evidence>
<reference evidence="1 2" key="1">
    <citation type="journal article" date="2023" name="Sci. Data">
        <title>Genome assembly of the Korean intertidal mud-creeper Batillaria attramentaria.</title>
        <authorList>
            <person name="Patra A.K."/>
            <person name="Ho P.T."/>
            <person name="Jun S."/>
            <person name="Lee S.J."/>
            <person name="Kim Y."/>
            <person name="Won Y.J."/>
        </authorList>
    </citation>
    <scope>NUCLEOTIDE SEQUENCE [LARGE SCALE GENOMIC DNA]</scope>
    <source>
        <strain evidence="1">Wonlab-2016</strain>
    </source>
</reference>
<dbReference type="EMBL" id="JACVVK020000526">
    <property type="protein sequence ID" value="KAK7468018.1"/>
    <property type="molecule type" value="Genomic_DNA"/>
</dbReference>
<dbReference type="AlphaFoldDB" id="A0ABD0JBZ0"/>
<name>A0ABD0JBZ0_9CAEN</name>
<comment type="caution">
    <text evidence="1">The sequence shown here is derived from an EMBL/GenBank/DDBJ whole genome shotgun (WGS) entry which is preliminary data.</text>
</comment>
<proteinExistence type="predicted"/>
<protein>
    <submittedName>
        <fullName evidence="1">Uncharacterized protein</fullName>
    </submittedName>
</protein>
<gene>
    <name evidence="1" type="ORF">BaRGS_00036762</name>
</gene>
<dbReference type="Proteomes" id="UP001519460">
    <property type="component" value="Unassembled WGS sequence"/>
</dbReference>
<keyword evidence="2" id="KW-1185">Reference proteome</keyword>
<organism evidence="1 2">
    <name type="scientific">Batillaria attramentaria</name>
    <dbReference type="NCBI Taxonomy" id="370345"/>
    <lineage>
        <taxon>Eukaryota</taxon>
        <taxon>Metazoa</taxon>
        <taxon>Spiralia</taxon>
        <taxon>Lophotrochozoa</taxon>
        <taxon>Mollusca</taxon>
        <taxon>Gastropoda</taxon>
        <taxon>Caenogastropoda</taxon>
        <taxon>Sorbeoconcha</taxon>
        <taxon>Cerithioidea</taxon>
        <taxon>Batillariidae</taxon>
        <taxon>Batillaria</taxon>
    </lineage>
</organism>
<sequence>MQIGSVIWTWAARGWGQAFAKQGAGTGGANHVFCVLMDSLSLTADMLHACGYSDLARLAGCFGRTFSSFRKDEGRKDISCEILQAWCRVVATA</sequence>
<accession>A0ABD0JBZ0</accession>
<evidence type="ECO:0000313" key="1">
    <source>
        <dbReference type="EMBL" id="KAK7468018.1"/>
    </source>
</evidence>